<dbReference type="AlphaFoldDB" id="A0A1X1XFW2"/>
<dbReference type="EMBL" id="LQPE01000165">
    <property type="protein sequence ID" value="ORV97801.1"/>
    <property type="molecule type" value="Genomic_DNA"/>
</dbReference>
<evidence type="ECO:0000313" key="2">
    <source>
        <dbReference type="EMBL" id="ORV97801.1"/>
    </source>
</evidence>
<evidence type="ECO:0000313" key="3">
    <source>
        <dbReference type="Proteomes" id="UP000193487"/>
    </source>
</evidence>
<name>A0A1X1XFW2_9MYCO</name>
<accession>A0A1X1XFW2</accession>
<feature type="region of interest" description="Disordered" evidence="1">
    <location>
        <begin position="104"/>
        <end position="126"/>
    </location>
</feature>
<sequence>MGTVSQLPSAAEPIRELHRQIEELAAHAATAYIRTAPIRVEDRNGWPCHIWYESKDINVVSMDGSVGIEPTEHFDYYPDTTFFTGRNQAREIAQALLSASAYVADHPPADEMSSDGANRQPGEEIP</sequence>
<evidence type="ECO:0000256" key="1">
    <source>
        <dbReference type="SAM" id="MobiDB-lite"/>
    </source>
</evidence>
<reference evidence="2 3" key="1">
    <citation type="submission" date="2016-01" db="EMBL/GenBank/DDBJ databases">
        <title>The new phylogeny of the genus Mycobacterium.</title>
        <authorList>
            <person name="Tarcisio F."/>
            <person name="Conor M."/>
            <person name="Antonella G."/>
            <person name="Elisabetta G."/>
            <person name="Giulia F.S."/>
            <person name="Sara T."/>
            <person name="Anna F."/>
            <person name="Clotilde B."/>
            <person name="Roberto B."/>
            <person name="Veronica D.S."/>
            <person name="Fabio R."/>
            <person name="Monica P."/>
            <person name="Olivier J."/>
            <person name="Enrico T."/>
            <person name="Nicola S."/>
        </authorList>
    </citation>
    <scope>NUCLEOTIDE SEQUENCE [LARGE SCALE GENOMIC DNA]</scope>
    <source>
        <strain evidence="2 3">DSM 45166</strain>
    </source>
</reference>
<protein>
    <submittedName>
        <fullName evidence="2">Uncharacterized protein</fullName>
    </submittedName>
</protein>
<proteinExistence type="predicted"/>
<comment type="caution">
    <text evidence="2">The sequence shown here is derived from an EMBL/GenBank/DDBJ whole genome shotgun (WGS) entry which is preliminary data.</text>
</comment>
<keyword evidence="3" id="KW-1185">Reference proteome</keyword>
<gene>
    <name evidence="2" type="ORF">AWC14_14670</name>
</gene>
<dbReference type="Proteomes" id="UP000193487">
    <property type="component" value="Unassembled WGS sequence"/>
</dbReference>
<organism evidence="2 3">
    <name type="scientific">Mycobacterium kyorinense</name>
    <dbReference type="NCBI Taxonomy" id="487514"/>
    <lineage>
        <taxon>Bacteria</taxon>
        <taxon>Bacillati</taxon>
        <taxon>Actinomycetota</taxon>
        <taxon>Actinomycetes</taxon>
        <taxon>Mycobacteriales</taxon>
        <taxon>Mycobacteriaceae</taxon>
        <taxon>Mycobacterium</taxon>
    </lineage>
</organism>